<evidence type="ECO:0000256" key="1">
    <source>
        <dbReference type="SAM" id="MobiDB-lite"/>
    </source>
</evidence>
<sequence length="163" mass="18128" precursor="true">MIRSCLVLSVFLLAPNLLTADSSVSSDSESAWITIQKVPGQTSDRNEYHLRVTGNTDPKFLRLTGAPLHRFKSAKFYLKSYEDADLRFRSNDFLVLKIKGSSVVSAVAKDFPDSLAISLAKVFQANGYQVENVEPKMLLHRNEQQSPSAAEFVIPDSPHASKR</sequence>
<proteinExistence type="predicted"/>
<keyword evidence="4" id="KW-1185">Reference proteome</keyword>
<evidence type="ECO:0000313" key="3">
    <source>
        <dbReference type="EMBL" id="QDT07770.1"/>
    </source>
</evidence>
<feature type="region of interest" description="Disordered" evidence="1">
    <location>
        <begin position="143"/>
        <end position="163"/>
    </location>
</feature>
<accession>A0A517NKW3</accession>
<evidence type="ECO:0000256" key="2">
    <source>
        <dbReference type="SAM" id="SignalP"/>
    </source>
</evidence>
<organism evidence="3 4">
    <name type="scientific">Rubripirellula lacrimiformis</name>
    <dbReference type="NCBI Taxonomy" id="1930273"/>
    <lineage>
        <taxon>Bacteria</taxon>
        <taxon>Pseudomonadati</taxon>
        <taxon>Planctomycetota</taxon>
        <taxon>Planctomycetia</taxon>
        <taxon>Pirellulales</taxon>
        <taxon>Pirellulaceae</taxon>
        <taxon>Rubripirellula</taxon>
    </lineage>
</organism>
<reference evidence="3 4" key="1">
    <citation type="submission" date="2019-02" db="EMBL/GenBank/DDBJ databases">
        <title>Deep-cultivation of Planctomycetes and their phenomic and genomic characterization uncovers novel biology.</title>
        <authorList>
            <person name="Wiegand S."/>
            <person name="Jogler M."/>
            <person name="Boedeker C."/>
            <person name="Pinto D."/>
            <person name="Vollmers J."/>
            <person name="Rivas-Marin E."/>
            <person name="Kohn T."/>
            <person name="Peeters S.H."/>
            <person name="Heuer A."/>
            <person name="Rast P."/>
            <person name="Oberbeckmann S."/>
            <person name="Bunk B."/>
            <person name="Jeske O."/>
            <person name="Meyerdierks A."/>
            <person name="Storesund J.E."/>
            <person name="Kallscheuer N."/>
            <person name="Luecker S."/>
            <person name="Lage O.M."/>
            <person name="Pohl T."/>
            <person name="Merkel B.J."/>
            <person name="Hornburger P."/>
            <person name="Mueller R.-W."/>
            <person name="Bruemmer F."/>
            <person name="Labrenz M."/>
            <person name="Spormann A.M."/>
            <person name="Op den Camp H."/>
            <person name="Overmann J."/>
            <person name="Amann R."/>
            <person name="Jetten M.S.M."/>
            <person name="Mascher T."/>
            <person name="Medema M.H."/>
            <person name="Devos D.P."/>
            <person name="Kaster A.-K."/>
            <person name="Ovreas L."/>
            <person name="Rohde M."/>
            <person name="Galperin M.Y."/>
            <person name="Jogler C."/>
        </authorList>
    </citation>
    <scope>NUCLEOTIDE SEQUENCE [LARGE SCALE GENOMIC DNA]</scope>
    <source>
        <strain evidence="3 4">K22_7</strain>
    </source>
</reference>
<feature type="signal peptide" evidence="2">
    <location>
        <begin position="1"/>
        <end position="20"/>
    </location>
</feature>
<feature type="chain" id="PRO_5021826181" evidence="2">
    <location>
        <begin position="21"/>
        <end position="163"/>
    </location>
</feature>
<dbReference type="AlphaFoldDB" id="A0A517NKW3"/>
<dbReference type="EMBL" id="CP036525">
    <property type="protein sequence ID" value="QDT07770.1"/>
    <property type="molecule type" value="Genomic_DNA"/>
</dbReference>
<gene>
    <name evidence="3" type="ORF">K227x_61980</name>
</gene>
<keyword evidence="2" id="KW-0732">Signal</keyword>
<protein>
    <submittedName>
        <fullName evidence="3">Uncharacterized protein</fullName>
    </submittedName>
</protein>
<dbReference type="Proteomes" id="UP000318538">
    <property type="component" value="Chromosome"/>
</dbReference>
<evidence type="ECO:0000313" key="4">
    <source>
        <dbReference type="Proteomes" id="UP000318538"/>
    </source>
</evidence>
<name>A0A517NKW3_9BACT</name>
<dbReference type="KEGG" id="rlc:K227x_61980"/>